<reference evidence="13" key="2">
    <citation type="submission" date="2020-12" db="EMBL/GenBank/DDBJ databases">
        <authorList>
            <person name="Kanost M."/>
        </authorList>
    </citation>
    <scope>NUCLEOTIDE SEQUENCE</scope>
</reference>
<dbReference type="EMBL" id="JH670111">
    <property type="protein sequence ID" value="KAG6465924.1"/>
    <property type="molecule type" value="Genomic_DNA"/>
</dbReference>
<evidence type="ECO:0000256" key="6">
    <source>
        <dbReference type="ARBA" id="ARBA00022989"/>
    </source>
</evidence>
<evidence type="ECO:0000313" key="13">
    <source>
        <dbReference type="EMBL" id="KAG6465924.1"/>
    </source>
</evidence>
<keyword evidence="9" id="KW-0325">Glycoprotein</keyword>
<dbReference type="GO" id="GO:0060271">
    <property type="term" value="P:cilium assembly"/>
    <property type="evidence" value="ECO:0007669"/>
    <property type="project" value="TreeGrafter"/>
</dbReference>
<organism evidence="13 14">
    <name type="scientific">Manduca sexta</name>
    <name type="common">Tobacco hawkmoth</name>
    <name type="synonym">Tobacco hornworm</name>
    <dbReference type="NCBI Taxonomy" id="7130"/>
    <lineage>
        <taxon>Eukaryota</taxon>
        <taxon>Metazoa</taxon>
        <taxon>Ecdysozoa</taxon>
        <taxon>Arthropoda</taxon>
        <taxon>Hexapoda</taxon>
        <taxon>Insecta</taxon>
        <taxon>Pterygota</taxon>
        <taxon>Neoptera</taxon>
        <taxon>Endopterygota</taxon>
        <taxon>Lepidoptera</taxon>
        <taxon>Glossata</taxon>
        <taxon>Ditrysia</taxon>
        <taxon>Bombycoidea</taxon>
        <taxon>Sphingidae</taxon>
        <taxon>Sphinginae</taxon>
        <taxon>Sphingini</taxon>
        <taxon>Manduca</taxon>
    </lineage>
</organism>
<gene>
    <name evidence="13" type="ORF">O3G_MSEX015503</name>
</gene>
<keyword evidence="4" id="KW-1003">Cell membrane</keyword>
<comment type="caution">
    <text evidence="13">The sequence shown here is derived from an EMBL/GenBank/DDBJ whole genome shotgun (WGS) entry which is preliminary data.</text>
</comment>
<sequence length="158" mass="19244">MHMQNLAVVSKDFVSAPSSYNYYGDLELYQISHLPCFWGHKDIKYNNSLLNFSTWNDGNMADFILKEYFKREVTIQTKTVYERIQYAHTDTMDIRINLRIPEMQVRYTPSILQEIKWAWPQYLSIVVIFYWLFNKVKTFVFRRRMFMAWEIIPWKISK</sequence>
<dbReference type="GO" id="GO:0032880">
    <property type="term" value="P:regulation of protein localization"/>
    <property type="evidence" value="ECO:0007669"/>
    <property type="project" value="TreeGrafter"/>
</dbReference>
<dbReference type="Pfam" id="PF10149">
    <property type="entry name" value="TM231"/>
    <property type="match status" value="1"/>
</dbReference>
<dbReference type="Proteomes" id="UP000791440">
    <property type="component" value="Unassembled WGS sequence"/>
</dbReference>
<dbReference type="GO" id="GO:0035869">
    <property type="term" value="C:ciliary transition zone"/>
    <property type="evidence" value="ECO:0007669"/>
    <property type="project" value="TreeGrafter"/>
</dbReference>
<dbReference type="PANTHER" id="PTHR14605:SF1">
    <property type="entry name" value="TRANSMEMBRANE PROTEIN 231"/>
    <property type="match status" value="1"/>
</dbReference>
<comment type="function">
    <text evidence="11">Transmembrane component of the tectonic-like complex, a complex localized at the transition zone of primary cilia and acting as a barrier that prevents diffusion of transmembrane proteins between the cilia and plasma membranes. Required for ciliogenesis and sonic hedgehog/SHH signaling.</text>
</comment>
<dbReference type="PANTHER" id="PTHR14605">
    <property type="entry name" value="CHST5 PROTEIN"/>
    <property type="match status" value="1"/>
</dbReference>
<keyword evidence="5 12" id="KW-0812">Transmembrane</keyword>
<protein>
    <recommendedName>
        <fullName evidence="3">Transmembrane protein 231</fullName>
    </recommendedName>
</protein>
<dbReference type="InterPro" id="IPR019306">
    <property type="entry name" value="TMEM231"/>
</dbReference>
<evidence type="ECO:0000313" key="14">
    <source>
        <dbReference type="Proteomes" id="UP000791440"/>
    </source>
</evidence>
<feature type="transmembrane region" description="Helical" evidence="12">
    <location>
        <begin position="117"/>
        <end position="133"/>
    </location>
</feature>
<keyword evidence="7" id="KW-0969">Cilium</keyword>
<evidence type="ECO:0000256" key="10">
    <source>
        <dbReference type="ARBA" id="ARBA00023273"/>
    </source>
</evidence>
<evidence type="ECO:0000256" key="11">
    <source>
        <dbReference type="ARBA" id="ARBA00024803"/>
    </source>
</evidence>
<evidence type="ECO:0000256" key="2">
    <source>
        <dbReference type="ARBA" id="ARBA00009082"/>
    </source>
</evidence>
<evidence type="ECO:0000256" key="4">
    <source>
        <dbReference type="ARBA" id="ARBA00022475"/>
    </source>
</evidence>
<dbReference type="GO" id="GO:0060170">
    <property type="term" value="C:ciliary membrane"/>
    <property type="evidence" value="ECO:0007669"/>
    <property type="project" value="UniProtKB-SubCell"/>
</dbReference>
<evidence type="ECO:0000256" key="7">
    <source>
        <dbReference type="ARBA" id="ARBA00023069"/>
    </source>
</evidence>
<evidence type="ECO:0000256" key="8">
    <source>
        <dbReference type="ARBA" id="ARBA00023136"/>
    </source>
</evidence>
<evidence type="ECO:0000256" key="3">
    <source>
        <dbReference type="ARBA" id="ARBA00015087"/>
    </source>
</evidence>
<keyword evidence="6 12" id="KW-1133">Transmembrane helix</keyword>
<proteinExistence type="inferred from homology"/>
<keyword evidence="14" id="KW-1185">Reference proteome</keyword>
<evidence type="ECO:0000256" key="9">
    <source>
        <dbReference type="ARBA" id="ARBA00023180"/>
    </source>
</evidence>
<comment type="similarity">
    <text evidence="2">Belongs to the TMEM231 family.</text>
</comment>
<evidence type="ECO:0000256" key="1">
    <source>
        <dbReference type="ARBA" id="ARBA00004272"/>
    </source>
</evidence>
<dbReference type="AlphaFoldDB" id="A0A921ZZW9"/>
<keyword evidence="10" id="KW-0966">Cell projection</keyword>
<name>A0A921ZZW9_MANSE</name>
<accession>A0A921ZZW9</accession>
<comment type="subcellular location">
    <subcellularLocation>
        <location evidence="1">Cell projection</location>
        <location evidence="1">Cilium membrane</location>
        <topology evidence="1">Multi-pass membrane protein</topology>
    </subcellularLocation>
</comment>
<evidence type="ECO:0000256" key="12">
    <source>
        <dbReference type="SAM" id="Phobius"/>
    </source>
</evidence>
<reference evidence="13" key="1">
    <citation type="journal article" date="2016" name="Insect Biochem. Mol. Biol.">
        <title>Multifaceted biological insights from a draft genome sequence of the tobacco hornworm moth, Manduca sexta.</title>
        <authorList>
            <person name="Kanost M.R."/>
            <person name="Arrese E.L."/>
            <person name="Cao X."/>
            <person name="Chen Y.R."/>
            <person name="Chellapilla S."/>
            <person name="Goldsmith M.R."/>
            <person name="Grosse-Wilde E."/>
            <person name="Heckel D.G."/>
            <person name="Herndon N."/>
            <person name="Jiang H."/>
            <person name="Papanicolaou A."/>
            <person name="Qu J."/>
            <person name="Soulages J.L."/>
            <person name="Vogel H."/>
            <person name="Walters J."/>
            <person name="Waterhouse R.M."/>
            <person name="Ahn S.J."/>
            <person name="Almeida F.C."/>
            <person name="An C."/>
            <person name="Aqrawi P."/>
            <person name="Bretschneider A."/>
            <person name="Bryant W.B."/>
            <person name="Bucks S."/>
            <person name="Chao H."/>
            <person name="Chevignon G."/>
            <person name="Christen J.M."/>
            <person name="Clarke D.F."/>
            <person name="Dittmer N.T."/>
            <person name="Ferguson L.C.F."/>
            <person name="Garavelou S."/>
            <person name="Gordon K.H.J."/>
            <person name="Gunaratna R.T."/>
            <person name="Han Y."/>
            <person name="Hauser F."/>
            <person name="He Y."/>
            <person name="Heidel-Fischer H."/>
            <person name="Hirsh A."/>
            <person name="Hu Y."/>
            <person name="Jiang H."/>
            <person name="Kalra D."/>
            <person name="Klinner C."/>
            <person name="Konig C."/>
            <person name="Kovar C."/>
            <person name="Kroll A.R."/>
            <person name="Kuwar S.S."/>
            <person name="Lee S.L."/>
            <person name="Lehman R."/>
            <person name="Li K."/>
            <person name="Li Z."/>
            <person name="Liang H."/>
            <person name="Lovelace S."/>
            <person name="Lu Z."/>
            <person name="Mansfield J.H."/>
            <person name="McCulloch K.J."/>
            <person name="Mathew T."/>
            <person name="Morton B."/>
            <person name="Muzny D.M."/>
            <person name="Neunemann D."/>
            <person name="Ongeri F."/>
            <person name="Pauchet Y."/>
            <person name="Pu L.L."/>
            <person name="Pyrousis I."/>
            <person name="Rao X.J."/>
            <person name="Redding A."/>
            <person name="Roesel C."/>
            <person name="Sanchez-Gracia A."/>
            <person name="Schaack S."/>
            <person name="Shukla A."/>
            <person name="Tetreau G."/>
            <person name="Wang Y."/>
            <person name="Xiong G.H."/>
            <person name="Traut W."/>
            <person name="Walsh T.K."/>
            <person name="Worley K.C."/>
            <person name="Wu D."/>
            <person name="Wu W."/>
            <person name="Wu Y.Q."/>
            <person name="Zhang X."/>
            <person name="Zou Z."/>
            <person name="Zucker H."/>
            <person name="Briscoe A.D."/>
            <person name="Burmester T."/>
            <person name="Clem R.J."/>
            <person name="Feyereisen R."/>
            <person name="Grimmelikhuijzen C.J.P."/>
            <person name="Hamodrakas S.J."/>
            <person name="Hansson B.S."/>
            <person name="Huguet E."/>
            <person name="Jermiin L.S."/>
            <person name="Lan Q."/>
            <person name="Lehman H.K."/>
            <person name="Lorenzen M."/>
            <person name="Merzendorfer H."/>
            <person name="Michalopoulos I."/>
            <person name="Morton D.B."/>
            <person name="Muthukrishnan S."/>
            <person name="Oakeshott J.G."/>
            <person name="Palmer W."/>
            <person name="Park Y."/>
            <person name="Passarelli A.L."/>
            <person name="Rozas J."/>
            <person name="Schwartz L.M."/>
            <person name="Smith W."/>
            <person name="Southgate A."/>
            <person name="Vilcinskas A."/>
            <person name="Vogt R."/>
            <person name="Wang P."/>
            <person name="Werren J."/>
            <person name="Yu X.Q."/>
            <person name="Zhou J.J."/>
            <person name="Brown S.J."/>
            <person name="Scherer S.E."/>
            <person name="Richards S."/>
            <person name="Blissard G.W."/>
        </authorList>
    </citation>
    <scope>NUCLEOTIDE SEQUENCE</scope>
</reference>
<keyword evidence="8 12" id="KW-0472">Membrane</keyword>
<evidence type="ECO:0000256" key="5">
    <source>
        <dbReference type="ARBA" id="ARBA00022692"/>
    </source>
</evidence>